<keyword evidence="3" id="KW-1185">Reference proteome</keyword>
<name>A0A9P5V7N0_9FUNG</name>
<evidence type="ECO:0000313" key="3">
    <source>
        <dbReference type="Proteomes" id="UP000748756"/>
    </source>
</evidence>
<evidence type="ECO:0000256" key="1">
    <source>
        <dbReference type="SAM" id="MobiDB-lite"/>
    </source>
</evidence>
<feature type="compositionally biased region" description="Acidic residues" evidence="1">
    <location>
        <begin position="18"/>
        <end position="48"/>
    </location>
</feature>
<dbReference type="Proteomes" id="UP000748756">
    <property type="component" value="Unassembled WGS sequence"/>
</dbReference>
<sequence>MLTAGDDETYREDNKPDEGEEESESEVKEEEDEEEEEGESESSEDEEATWLLHDILNNPDDHIQPPANTRAHQ</sequence>
<reference evidence="2" key="1">
    <citation type="journal article" date="2020" name="Fungal Divers.">
        <title>Resolving the Mortierellaceae phylogeny through synthesis of multi-gene phylogenetics and phylogenomics.</title>
        <authorList>
            <person name="Vandepol N."/>
            <person name="Liber J."/>
            <person name="Desiro A."/>
            <person name="Na H."/>
            <person name="Kennedy M."/>
            <person name="Barry K."/>
            <person name="Grigoriev I.V."/>
            <person name="Miller A.N."/>
            <person name="O'Donnell K."/>
            <person name="Stajich J.E."/>
            <person name="Bonito G."/>
        </authorList>
    </citation>
    <scope>NUCLEOTIDE SEQUENCE</scope>
    <source>
        <strain evidence="2">NRRL 6426</strain>
    </source>
</reference>
<feature type="non-terminal residue" evidence="2">
    <location>
        <position position="1"/>
    </location>
</feature>
<protein>
    <submittedName>
        <fullName evidence="2">Uncharacterized protein</fullName>
    </submittedName>
</protein>
<feature type="region of interest" description="Disordered" evidence="1">
    <location>
        <begin position="1"/>
        <end position="73"/>
    </location>
</feature>
<dbReference type="AlphaFoldDB" id="A0A9P5V7N0"/>
<gene>
    <name evidence="2" type="ORF">BG015_000597</name>
</gene>
<comment type="caution">
    <text evidence="2">The sequence shown here is derived from an EMBL/GenBank/DDBJ whole genome shotgun (WGS) entry which is preliminary data.</text>
</comment>
<feature type="compositionally biased region" description="Acidic residues" evidence="1">
    <location>
        <begin position="1"/>
        <end position="10"/>
    </location>
</feature>
<organism evidence="2 3">
    <name type="scientific">Linnemannia schmuckeri</name>
    <dbReference type="NCBI Taxonomy" id="64567"/>
    <lineage>
        <taxon>Eukaryota</taxon>
        <taxon>Fungi</taxon>
        <taxon>Fungi incertae sedis</taxon>
        <taxon>Mucoromycota</taxon>
        <taxon>Mortierellomycotina</taxon>
        <taxon>Mortierellomycetes</taxon>
        <taxon>Mortierellales</taxon>
        <taxon>Mortierellaceae</taxon>
        <taxon>Linnemannia</taxon>
    </lineage>
</organism>
<dbReference type="EMBL" id="JAAAUQ010001098">
    <property type="protein sequence ID" value="KAF9142907.1"/>
    <property type="molecule type" value="Genomic_DNA"/>
</dbReference>
<accession>A0A9P5V7N0</accession>
<proteinExistence type="predicted"/>
<evidence type="ECO:0000313" key="2">
    <source>
        <dbReference type="EMBL" id="KAF9142907.1"/>
    </source>
</evidence>